<dbReference type="Gene3D" id="2.60.120.200">
    <property type="match status" value="1"/>
</dbReference>
<protein>
    <recommendedName>
        <fullName evidence="6">Transglutaminase-like domain-containing protein</fullName>
    </recommendedName>
</protein>
<dbReference type="InterPro" id="IPR002931">
    <property type="entry name" value="Transglutaminase-like"/>
</dbReference>
<evidence type="ECO:0000256" key="3">
    <source>
        <dbReference type="ARBA" id="ARBA00022734"/>
    </source>
</evidence>
<dbReference type="GeneID" id="91093393"/>
<dbReference type="SUPFAM" id="SSF54001">
    <property type="entry name" value="Cysteine proteinases"/>
    <property type="match status" value="1"/>
</dbReference>
<dbReference type="GO" id="GO:0005829">
    <property type="term" value="C:cytosol"/>
    <property type="evidence" value="ECO:0007669"/>
    <property type="project" value="TreeGrafter"/>
</dbReference>
<dbReference type="Gene3D" id="3.10.620.30">
    <property type="match status" value="1"/>
</dbReference>
<accession>A0AAX4JSH9</accession>
<dbReference type="GO" id="GO:0000224">
    <property type="term" value="F:peptide-N4-(N-acetyl-beta-glucosaminyl)asparagine amidase activity"/>
    <property type="evidence" value="ECO:0007669"/>
    <property type="project" value="TreeGrafter"/>
</dbReference>
<dbReference type="RefSeq" id="XP_066074592.1">
    <property type="nucleotide sequence ID" value="XM_066218495.1"/>
</dbReference>
<evidence type="ECO:0000313" key="8">
    <source>
        <dbReference type="Proteomes" id="UP001355207"/>
    </source>
</evidence>
<gene>
    <name evidence="7" type="ORF">L201_002721</name>
</gene>
<keyword evidence="8" id="KW-1185">Reference proteome</keyword>
<feature type="domain" description="Transglutaminase-like" evidence="6">
    <location>
        <begin position="214"/>
        <end position="269"/>
    </location>
</feature>
<sequence length="661" mass="76065">MPPIESTTLNDPAINPHVINYISTSLSTDEIDKIPIIRRPSSDEISRVTQTWQLLYNRYNSEIVAKLRHNRNTQSRNLDLERTLEGLKVHSLSLRDDPHVDVSEDELRSILPSDTYISAKIESFMLNPPFQPIGKVDAEVLVLAKWFKEEYMKWIDPILCSKCNSKTFMIGMSEPNYQERQDGAGRVELHKCSNSSSSCGETRRFCRYGKIKSLIKNKEGRCGEWAQLFYVFLRVRGIESRYIWNSEDHVWCEYWSPTLRHWVHVDSCEAATNKPLLYARGWGKKQGFCLAFGPYGAEDVTRAYVDDWEECRTRRRAKGWKEFDLKRSLNSHTVSIRLRLPSDEISRLNDMDIQQKSWINNEKARFEESERMDLGGRISGPEDWRKMRDELGLGEKVSKKPEYKVTESLDVRNDQILKYGNARLINTNTFLLSDGPSQTSSIFHPKSIPQNQNFRSKVKFRLTSFNSGEADGIAFIFTKDEESKLGLGGYGLGYDGLGEEGDFAIEIDTYRTQDYADDPPTPHISIHSPLKAHHKFSLEYTKPNSIPFLSNGKVFELEILSEITHDGEKRIRVYLITPDKDELQVIDTILPEPKLSQNTGNDHWWLGISGACGGLWQKQEILDWQIDLIEFDDTNGNKGESKADIDDQQKKAEVKLEKDQV</sequence>
<organism evidence="7 8">
    <name type="scientific">Kwoniella dendrophila CBS 6074</name>
    <dbReference type="NCBI Taxonomy" id="1295534"/>
    <lineage>
        <taxon>Eukaryota</taxon>
        <taxon>Fungi</taxon>
        <taxon>Dikarya</taxon>
        <taxon>Basidiomycota</taxon>
        <taxon>Agaricomycotina</taxon>
        <taxon>Tremellomycetes</taxon>
        <taxon>Tremellales</taxon>
        <taxon>Cryptococcaceae</taxon>
        <taxon>Kwoniella</taxon>
    </lineage>
</organism>
<keyword evidence="3" id="KW-0430">Lectin</keyword>
<dbReference type="InterPro" id="IPR056573">
    <property type="entry name" value="Lectin_L-type_dom"/>
</dbReference>
<dbReference type="GO" id="GO:0046872">
    <property type="term" value="F:metal ion binding"/>
    <property type="evidence" value="ECO:0007669"/>
    <property type="project" value="UniProtKB-KW"/>
</dbReference>
<dbReference type="SMART" id="SM00460">
    <property type="entry name" value="TGc"/>
    <property type="match status" value="1"/>
</dbReference>
<evidence type="ECO:0000256" key="1">
    <source>
        <dbReference type="ARBA" id="ARBA00009390"/>
    </source>
</evidence>
<reference evidence="7 8" key="1">
    <citation type="submission" date="2024-01" db="EMBL/GenBank/DDBJ databases">
        <title>Comparative genomics of Cryptococcus and Kwoniella reveals pathogenesis evolution and contrasting modes of karyotype evolution via chromosome fusion or intercentromeric recombination.</title>
        <authorList>
            <person name="Coelho M.A."/>
            <person name="David-Palma M."/>
            <person name="Shea T."/>
            <person name="Bowers K."/>
            <person name="McGinley-Smith S."/>
            <person name="Mohammad A.W."/>
            <person name="Gnirke A."/>
            <person name="Yurkov A.M."/>
            <person name="Nowrousian M."/>
            <person name="Sun S."/>
            <person name="Cuomo C.A."/>
            <person name="Heitman J."/>
        </authorList>
    </citation>
    <scope>NUCLEOTIDE SEQUENCE [LARGE SCALE GENOMIC DNA]</scope>
    <source>
        <strain evidence="7 8">CBS 6074</strain>
    </source>
</reference>
<dbReference type="PANTHER" id="PTHR12143">
    <property type="entry name" value="PEPTIDE N-GLYCANASE PNGASE -RELATED"/>
    <property type="match status" value="1"/>
</dbReference>
<name>A0AAX4JSH9_9TREE</name>
<proteinExistence type="inferred from homology"/>
<dbReference type="InterPro" id="IPR050883">
    <property type="entry name" value="PNGase"/>
</dbReference>
<evidence type="ECO:0000256" key="5">
    <source>
        <dbReference type="SAM" id="MobiDB-lite"/>
    </source>
</evidence>
<dbReference type="Proteomes" id="UP001355207">
    <property type="component" value="Chromosome 3"/>
</dbReference>
<dbReference type="Gene3D" id="2.20.25.10">
    <property type="match status" value="1"/>
</dbReference>
<dbReference type="AlphaFoldDB" id="A0AAX4JSH9"/>
<evidence type="ECO:0000256" key="4">
    <source>
        <dbReference type="ARBA" id="ARBA00022833"/>
    </source>
</evidence>
<feature type="region of interest" description="Disordered" evidence="5">
    <location>
        <begin position="636"/>
        <end position="661"/>
    </location>
</feature>
<dbReference type="InterPro" id="IPR013320">
    <property type="entry name" value="ConA-like_dom_sf"/>
</dbReference>
<feature type="compositionally biased region" description="Basic and acidic residues" evidence="5">
    <location>
        <begin position="639"/>
        <end position="661"/>
    </location>
</feature>
<dbReference type="GO" id="GO:0006516">
    <property type="term" value="P:glycoprotein catabolic process"/>
    <property type="evidence" value="ECO:0007669"/>
    <property type="project" value="TreeGrafter"/>
</dbReference>
<keyword evidence="4" id="KW-0862">Zinc</keyword>
<dbReference type="CDD" id="cd01951">
    <property type="entry name" value="lectin_L-type"/>
    <property type="match status" value="1"/>
</dbReference>
<dbReference type="SUPFAM" id="SSF49899">
    <property type="entry name" value="Concanavalin A-like lectins/glucanases"/>
    <property type="match status" value="1"/>
</dbReference>
<dbReference type="Pfam" id="PF01841">
    <property type="entry name" value="Transglut_core"/>
    <property type="match status" value="1"/>
</dbReference>
<dbReference type="GO" id="GO:0005634">
    <property type="term" value="C:nucleus"/>
    <property type="evidence" value="ECO:0007669"/>
    <property type="project" value="TreeGrafter"/>
</dbReference>
<evidence type="ECO:0000256" key="2">
    <source>
        <dbReference type="ARBA" id="ARBA00022723"/>
    </source>
</evidence>
<dbReference type="InterPro" id="IPR001220">
    <property type="entry name" value="Legume_lectin_dom"/>
</dbReference>
<comment type="similarity">
    <text evidence="1">Belongs to the transglutaminase-like superfamily. PNGase family.</text>
</comment>
<dbReference type="InterPro" id="IPR038765">
    <property type="entry name" value="Papain-like_cys_pep_sf"/>
</dbReference>
<evidence type="ECO:0000313" key="7">
    <source>
        <dbReference type="EMBL" id="WWC87829.1"/>
    </source>
</evidence>
<dbReference type="GO" id="GO:0030246">
    <property type="term" value="F:carbohydrate binding"/>
    <property type="evidence" value="ECO:0007669"/>
    <property type="project" value="UniProtKB-KW"/>
</dbReference>
<keyword evidence="2" id="KW-0479">Metal-binding</keyword>
<evidence type="ECO:0000259" key="6">
    <source>
        <dbReference type="SMART" id="SM00460"/>
    </source>
</evidence>
<dbReference type="EMBL" id="CP144100">
    <property type="protein sequence ID" value="WWC87829.1"/>
    <property type="molecule type" value="Genomic_DNA"/>
</dbReference>
<dbReference type="Pfam" id="PF00139">
    <property type="entry name" value="Lectin_legB"/>
    <property type="match status" value="1"/>
</dbReference>
<dbReference type="PANTHER" id="PTHR12143:SF19">
    <property type="entry name" value="PEPTIDE-N(4)-(N-ACETYL-BETA-GLUCOSAMINYL)ASPARAGINE AMIDASE"/>
    <property type="match status" value="1"/>
</dbReference>